<gene>
    <name evidence="1" type="ORF">D8674_031025</name>
</gene>
<evidence type="ECO:0000313" key="1">
    <source>
        <dbReference type="EMBL" id="KAB2595575.1"/>
    </source>
</evidence>
<dbReference type="OrthoDB" id="884464at2759"/>
<proteinExistence type="predicted"/>
<dbReference type="AlphaFoldDB" id="A0A5N5EXW3"/>
<organism evidence="1 2">
    <name type="scientific">Pyrus ussuriensis x Pyrus communis</name>
    <dbReference type="NCBI Taxonomy" id="2448454"/>
    <lineage>
        <taxon>Eukaryota</taxon>
        <taxon>Viridiplantae</taxon>
        <taxon>Streptophyta</taxon>
        <taxon>Embryophyta</taxon>
        <taxon>Tracheophyta</taxon>
        <taxon>Spermatophyta</taxon>
        <taxon>Magnoliopsida</taxon>
        <taxon>eudicotyledons</taxon>
        <taxon>Gunneridae</taxon>
        <taxon>Pentapetalae</taxon>
        <taxon>rosids</taxon>
        <taxon>fabids</taxon>
        <taxon>Rosales</taxon>
        <taxon>Rosaceae</taxon>
        <taxon>Amygdaloideae</taxon>
        <taxon>Maleae</taxon>
        <taxon>Pyrus</taxon>
    </lineage>
</organism>
<reference evidence="1 2" key="1">
    <citation type="submission" date="2019-09" db="EMBL/GenBank/DDBJ databases">
        <authorList>
            <person name="Ou C."/>
        </authorList>
    </citation>
    <scope>NUCLEOTIDE SEQUENCE [LARGE SCALE GENOMIC DNA]</scope>
    <source>
        <strain evidence="1">S2</strain>
        <tissue evidence="1">Leaf</tissue>
    </source>
</reference>
<sequence>MAVNSRTLEIKVISAENLQLDRKPTKKNASVAVRSDINTQFRTKDMDTKGGGPPTVEREAHARLANALEVHHGGGPMQDFVRCQDDRDGDDSSIRFCWRLSAGGLPAFFELQAEESQGGEEWNY</sequence>
<comment type="caution">
    <text evidence="1">The sequence shown here is derived from an EMBL/GenBank/DDBJ whole genome shotgun (WGS) entry which is preliminary data.</text>
</comment>
<keyword evidence="2" id="KW-1185">Reference proteome</keyword>
<dbReference type="EMBL" id="SMOL01000781">
    <property type="protein sequence ID" value="KAB2595575.1"/>
    <property type="molecule type" value="Genomic_DNA"/>
</dbReference>
<dbReference type="Proteomes" id="UP000327157">
    <property type="component" value="Chromosome 7"/>
</dbReference>
<protein>
    <submittedName>
        <fullName evidence="1">BON1-associated protein 2-like</fullName>
    </submittedName>
</protein>
<reference evidence="1 2" key="3">
    <citation type="submission" date="2019-11" db="EMBL/GenBank/DDBJ databases">
        <title>A de novo genome assembly of a pear dwarfing rootstock.</title>
        <authorList>
            <person name="Wang F."/>
            <person name="Wang J."/>
            <person name="Li S."/>
            <person name="Zhang Y."/>
            <person name="Fang M."/>
            <person name="Ma L."/>
            <person name="Zhao Y."/>
            <person name="Jiang S."/>
        </authorList>
    </citation>
    <scope>NUCLEOTIDE SEQUENCE [LARGE SCALE GENOMIC DNA]</scope>
    <source>
        <strain evidence="1">S2</strain>
        <tissue evidence="1">Leaf</tissue>
    </source>
</reference>
<name>A0A5N5EXW3_9ROSA</name>
<evidence type="ECO:0000313" key="2">
    <source>
        <dbReference type="Proteomes" id="UP000327157"/>
    </source>
</evidence>
<accession>A0A5N5EXW3</accession>
<reference evidence="2" key="2">
    <citation type="submission" date="2019-10" db="EMBL/GenBank/DDBJ databases">
        <title>A de novo genome assembly of a pear dwarfing rootstock.</title>
        <authorList>
            <person name="Wang F."/>
            <person name="Wang J."/>
            <person name="Li S."/>
            <person name="Zhang Y."/>
            <person name="Fang M."/>
            <person name="Ma L."/>
            <person name="Zhao Y."/>
            <person name="Jiang S."/>
        </authorList>
    </citation>
    <scope>NUCLEOTIDE SEQUENCE [LARGE SCALE GENOMIC DNA]</scope>
</reference>